<dbReference type="CDD" id="cd02440">
    <property type="entry name" value="AdoMet_MTases"/>
    <property type="match status" value="1"/>
</dbReference>
<organism evidence="3 4">
    <name type="scientific">Guptibacillus hwajinpoensis</name>
    <dbReference type="NCBI Taxonomy" id="208199"/>
    <lineage>
        <taxon>Bacteria</taxon>
        <taxon>Bacillati</taxon>
        <taxon>Bacillota</taxon>
        <taxon>Bacilli</taxon>
        <taxon>Bacillales</taxon>
        <taxon>Guptibacillaceae</taxon>
        <taxon>Guptibacillus</taxon>
    </lineage>
</organism>
<evidence type="ECO:0000256" key="2">
    <source>
        <dbReference type="ARBA" id="ARBA00022691"/>
    </source>
</evidence>
<dbReference type="EMBL" id="SWFM01000001">
    <property type="protein sequence ID" value="TKD72207.1"/>
    <property type="molecule type" value="Genomic_DNA"/>
</dbReference>
<dbReference type="OrthoDB" id="1956540at2"/>
<dbReference type="Pfam" id="PF03059">
    <property type="entry name" value="NAS"/>
    <property type="match status" value="1"/>
</dbReference>
<evidence type="ECO:0000256" key="1">
    <source>
        <dbReference type="ARBA" id="ARBA00022679"/>
    </source>
</evidence>
<dbReference type="SUPFAM" id="SSF53335">
    <property type="entry name" value="S-adenosyl-L-methionine-dependent methyltransferases"/>
    <property type="match status" value="1"/>
</dbReference>
<dbReference type="InterPro" id="IPR004298">
    <property type="entry name" value="Nicotian_synth"/>
</dbReference>
<protein>
    <recommendedName>
        <fullName evidence="5">Methyltransferase domain-containing protein</fullName>
    </recommendedName>
</protein>
<dbReference type="Proteomes" id="UP000310541">
    <property type="component" value="Unassembled WGS sequence"/>
</dbReference>
<evidence type="ECO:0000313" key="3">
    <source>
        <dbReference type="EMBL" id="TKD72207.1"/>
    </source>
</evidence>
<keyword evidence="1" id="KW-0808">Transferase</keyword>
<sequence length="316" mass="35970">MPASQKGLLNHLYERKQKLIYIVKRLAYTLECKSKSFRFIKLKSEVTTLKEKYELLCSLKVIEVEIAELARYAKEFDGCYDLLKSKLDDLCAFINRKENIVKWDQWSGLEEVQELSQQLRETSVNALCDVEKYQSIRAQQVGLPVGQYVSSLAQSVRDEYDNFGIHSESNVLFIGSGAFPTTALTIAKETGADVICLDIDQVAIELSRVVARKSGLENQITFLHGDIKAQHDFQTITHVFIASLVKDKHEVIEVLKEKVWDGTKVIVRFGNGLKSIFNYPFNDMITGNWLQHAVPPENSDSIYETLVLEKESKVLI</sequence>
<dbReference type="InterPro" id="IPR029063">
    <property type="entry name" value="SAM-dependent_MTases_sf"/>
</dbReference>
<dbReference type="PANTHER" id="PTHR32266:SF12">
    <property type="entry name" value="NICOTIANAMINE SYNTHASE 3"/>
    <property type="match status" value="1"/>
</dbReference>
<comment type="caution">
    <text evidence="3">The sequence shown here is derived from an EMBL/GenBank/DDBJ whole genome shotgun (WGS) entry which is preliminary data.</text>
</comment>
<reference evidence="3 4" key="1">
    <citation type="submission" date="2019-04" db="EMBL/GenBank/DDBJ databases">
        <title>Genome sequence of Bacillus hwajinpoensis strain Y2.</title>
        <authorList>
            <person name="Fair J.L."/>
            <person name="Maclea K.S."/>
        </authorList>
    </citation>
    <scope>NUCLEOTIDE SEQUENCE [LARGE SCALE GENOMIC DNA]</scope>
    <source>
        <strain evidence="3 4">Y2</strain>
    </source>
</reference>
<proteinExistence type="predicted"/>
<evidence type="ECO:0008006" key="5">
    <source>
        <dbReference type="Google" id="ProtNLM"/>
    </source>
</evidence>
<evidence type="ECO:0000313" key="4">
    <source>
        <dbReference type="Proteomes" id="UP000310541"/>
    </source>
</evidence>
<dbReference type="Gene3D" id="3.40.50.150">
    <property type="entry name" value="Vaccinia Virus protein VP39"/>
    <property type="match status" value="1"/>
</dbReference>
<accession>A0A4U1MML5</accession>
<dbReference type="GO" id="GO:0030410">
    <property type="term" value="F:nicotianamine synthase activity"/>
    <property type="evidence" value="ECO:0007669"/>
    <property type="project" value="InterPro"/>
</dbReference>
<name>A0A4U1MML5_9BACL</name>
<gene>
    <name evidence="3" type="ORF">FBF83_05270</name>
</gene>
<dbReference type="AlphaFoldDB" id="A0A4U1MML5"/>
<keyword evidence="2" id="KW-0949">S-adenosyl-L-methionine</keyword>
<dbReference type="GO" id="GO:0030418">
    <property type="term" value="P:nicotianamine biosynthetic process"/>
    <property type="evidence" value="ECO:0007669"/>
    <property type="project" value="InterPro"/>
</dbReference>
<dbReference type="PANTHER" id="PTHR32266">
    <property type="entry name" value="NICOTIANAMINE SYNTHASE 3"/>
    <property type="match status" value="1"/>
</dbReference>